<dbReference type="Proteomes" id="UP000014071">
    <property type="component" value="Unassembled WGS sequence"/>
</dbReference>
<evidence type="ECO:0000313" key="1">
    <source>
        <dbReference type="EMBL" id="GAC95237.1"/>
    </source>
</evidence>
<sequence length="114" mass="12942">MFVDFRFIDDEFDRGVFVGERGEARGEQECACSVRGRVVLRVAQDEFSQRKVEGPNRAGDGRCGGMCRQRSPEELRDSFQALTSTRVGTFHRPIHPDIRKEELCTTAKNTPYTA</sequence>
<dbReference type="AlphaFoldDB" id="R9P220"/>
<keyword evidence="2" id="KW-1185">Reference proteome</keyword>
<proteinExistence type="predicted"/>
<dbReference type="RefSeq" id="XP_012188824.1">
    <property type="nucleotide sequence ID" value="XM_012333434.1"/>
</dbReference>
<reference evidence="2" key="1">
    <citation type="journal article" date="2013" name="Genome Announc.">
        <title>Draft genome sequence of the basidiomycetous yeast-like fungus Pseudozyma hubeiensis SY62, which produces an abundant amount of the biosurfactant mannosylerythritol lipids.</title>
        <authorList>
            <person name="Konishi M."/>
            <person name="Hatada Y."/>
            <person name="Horiuchi J."/>
        </authorList>
    </citation>
    <scope>NUCLEOTIDE SEQUENCE [LARGE SCALE GENOMIC DNA]</scope>
    <source>
        <strain evidence="2">SY62</strain>
    </source>
</reference>
<accession>R9P220</accession>
<gene>
    <name evidence="1" type="ORF">PHSY_002812</name>
</gene>
<dbReference type="HOGENOM" id="CLU_2122141_0_0_1"/>
<protein>
    <submittedName>
        <fullName evidence="1">Polyketide synthase</fullName>
    </submittedName>
</protein>
<dbReference type="EMBL" id="DF238791">
    <property type="protein sequence ID" value="GAC95237.1"/>
    <property type="molecule type" value="Genomic_DNA"/>
</dbReference>
<evidence type="ECO:0000313" key="2">
    <source>
        <dbReference type="Proteomes" id="UP000014071"/>
    </source>
</evidence>
<name>R9P220_PSEHS</name>
<organism evidence="1 2">
    <name type="scientific">Pseudozyma hubeiensis (strain SY62)</name>
    <name type="common">Yeast</name>
    <dbReference type="NCBI Taxonomy" id="1305764"/>
    <lineage>
        <taxon>Eukaryota</taxon>
        <taxon>Fungi</taxon>
        <taxon>Dikarya</taxon>
        <taxon>Basidiomycota</taxon>
        <taxon>Ustilaginomycotina</taxon>
        <taxon>Ustilaginomycetes</taxon>
        <taxon>Ustilaginales</taxon>
        <taxon>Ustilaginaceae</taxon>
        <taxon>Pseudozyma</taxon>
    </lineage>
</organism>
<dbReference type="GeneID" id="24108103"/>